<dbReference type="EMBL" id="LT837803">
    <property type="protein sequence ID" value="SMB27288.1"/>
    <property type="molecule type" value="Genomic_DNA"/>
</dbReference>
<keyword evidence="1" id="KW-0732">Signal</keyword>
<gene>
    <name evidence="2" type="ORF">SDENCHOL_20352</name>
</gene>
<evidence type="ECO:0000256" key="1">
    <source>
        <dbReference type="SAM" id="SignalP"/>
    </source>
</evidence>
<dbReference type="Gene3D" id="3.40.190.10">
    <property type="entry name" value="Periplasmic binding protein-like II"/>
    <property type="match status" value="1"/>
</dbReference>
<dbReference type="AlphaFoldDB" id="A0A7Z7HSF5"/>
<reference evidence="2" key="1">
    <citation type="submission" date="2017-03" db="EMBL/GenBank/DDBJ databases">
        <authorList>
            <consortium name="AG Boll"/>
        </authorList>
    </citation>
    <scope>NUCLEOTIDE SEQUENCE [LARGE SCALE GENOMIC DNA]</scope>
    <source>
        <strain evidence="2">Chol</strain>
    </source>
</reference>
<keyword evidence="3" id="KW-1185">Reference proteome</keyword>
<feature type="chain" id="PRO_5030931425" description="Phosphate ABC transporter substrate-binding protein" evidence="1">
    <location>
        <begin position="23"/>
        <end position="134"/>
    </location>
</feature>
<name>A0A7Z7HSF5_9PROT</name>
<dbReference type="SUPFAM" id="SSF53850">
    <property type="entry name" value="Periplasmic binding protein-like II"/>
    <property type="match status" value="1"/>
</dbReference>
<evidence type="ECO:0008006" key="4">
    <source>
        <dbReference type="Google" id="ProtNLM"/>
    </source>
</evidence>
<feature type="signal peptide" evidence="1">
    <location>
        <begin position="1"/>
        <end position="22"/>
    </location>
</feature>
<protein>
    <recommendedName>
        <fullName evidence="4">Phosphate ABC transporter substrate-binding protein</fullName>
    </recommendedName>
</protein>
<evidence type="ECO:0000313" key="3">
    <source>
        <dbReference type="Proteomes" id="UP000242886"/>
    </source>
</evidence>
<dbReference type="Proteomes" id="UP000242886">
    <property type="component" value="Chromosome SDENCHOL"/>
</dbReference>
<sequence length="134" mass="13877">MKIHKHGLIAALLFSAALPALAQSVAVIVNPGNAHPPSAEQIASIFLGKSNELAAIDLPDGNAVRSAFYQKVTGKDGAQLKAYWAKLVFTGKAQPLKEGASDAEVKKFVAGNPTAIGYIDKAAVDGSVKVVLTP</sequence>
<proteinExistence type="predicted"/>
<evidence type="ECO:0000313" key="2">
    <source>
        <dbReference type="EMBL" id="SMB27288.1"/>
    </source>
</evidence>
<accession>A0A7Z7HSF5</accession>
<dbReference type="RefSeq" id="WP_154716866.1">
    <property type="nucleotide sequence ID" value="NZ_LT837803.1"/>
</dbReference>
<organism evidence="2 3">
    <name type="scientific">Sterolibacterium denitrificans</name>
    <dbReference type="NCBI Taxonomy" id="157592"/>
    <lineage>
        <taxon>Bacteria</taxon>
        <taxon>Pseudomonadati</taxon>
        <taxon>Pseudomonadota</taxon>
        <taxon>Betaproteobacteria</taxon>
        <taxon>Nitrosomonadales</taxon>
        <taxon>Sterolibacteriaceae</taxon>
        <taxon>Sterolibacterium</taxon>
    </lineage>
</organism>